<dbReference type="GO" id="GO:0071752">
    <property type="term" value="C:secretory dimeric IgA immunoglobulin complex"/>
    <property type="evidence" value="ECO:0007669"/>
    <property type="project" value="Ensembl"/>
</dbReference>
<dbReference type="InterPro" id="IPR024110">
    <property type="entry name" value="Ig_J"/>
</dbReference>
<keyword evidence="3" id="KW-1185">Reference proteome</keyword>
<dbReference type="GO" id="GO:0065003">
    <property type="term" value="P:protein-containing complex assembly"/>
    <property type="evidence" value="ECO:0007669"/>
    <property type="project" value="Ensembl"/>
</dbReference>
<dbReference type="GO" id="GO:0003697">
    <property type="term" value="F:single-stranded DNA binding"/>
    <property type="evidence" value="ECO:0007669"/>
    <property type="project" value="Ensembl"/>
</dbReference>
<sequence length="155" mass="17627">VMKYCWVYSGVLAIFWGAVLGAEEEEQKVLVDNKCQCATVTSKFVPSKDNPNEEVLERNIRIIVPLLSRENISDPTSPVRTRFVYNLSKLCQEPKSEEENLEHPVPGKSSLCNDPNEPCYTYDRNKCYTAPFLFSHGGKTKRVWSALTPDSCYID</sequence>
<dbReference type="GO" id="GO:0034987">
    <property type="term" value="F:immunoglobulin receptor binding"/>
    <property type="evidence" value="ECO:0007669"/>
    <property type="project" value="Ensembl"/>
</dbReference>
<dbReference type="GO" id="GO:0071748">
    <property type="term" value="C:monomeric IgA immunoglobulin complex"/>
    <property type="evidence" value="ECO:0007669"/>
    <property type="project" value="Ensembl"/>
</dbReference>
<dbReference type="OMA" id="KCQCARV"/>
<dbReference type="GO" id="GO:0045087">
    <property type="term" value="P:innate immune response"/>
    <property type="evidence" value="ECO:0007669"/>
    <property type="project" value="Ensembl"/>
</dbReference>
<dbReference type="GO" id="GO:0019731">
    <property type="term" value="P:antibacterial humoral response"/>
    <property type="evidence" value="ECO:0007669"/>
    <property type="project" value="Ensembl"/>
</dbReference>
<feature type="chain" id="PRO_5034043630" evidence="1">
    <location>
        <begin position="22"/>
        <end position="155"/>
    </location>
</feature>
<dbReference type="GeneTree" id="ENSGT00390000012791"/>
<dbReference type="GO" id="GO:0030674">
    <property type="term" value="F:protein-macromolecule adaptor activity"/>
    <property type="evidence" value="ECO:0007669"/>
    <property type="project" value="Ensembl"/>
</dbReference>
<accession>A0A8D0BGS9</accession>
<dbReference type="GO" id="GO:0002250">
    <property type="term" value="P:adaptive immune response"/>
    <property type="evidence" value="ECO:0007669"/>
    <property type="project" value="Ensembl"/>
</dbReference>
<dbReference type="Pfam" id="PF15097">
    <property type="entry name" value="Ig_J_chain"/>
    <property type="match status" value="1"/>
</dbReference>
<dbReference type="GO" id="GO:0042803">
    <property type="term" value="F:protein homodimerization activity"/>
    <property type="evidence" value="ECO:0007669"/>
    <property type="project" value="Ensembl"/>
</dbReference>
<dbReference type="Ensembl" id="ENSSMRT00000012438.1">
    <property type="protein sequence ID" value="ENSSMRP00000010674.1"/>
    <property type="gene ID" value="ENSSMRG00000008414.1"/>
</dbReference>
<dbReference type="GO" id="GO:0019862">
    <property type="term" value="F:IgA binding"/>
    <property type="evidence" value="ECO:0007669"/>
    <property type="project" value="Ensembl"/>
</dbReference>
<dbReference type="GO" id="GO:0060267">
    <property type="term" value="P:positive regulation of respiratory burst"/>
    <property type="evidence" value="ECO:0007669"/>
    <property type="project" value="Ensembl"/>
</dbReference>
<reference evidence="2" key="1">
    <citation type="submission" date="2025-08" db="UniProtKB">
        <authorList>
            <consortium name="Ensembl"/>
        </authorList>
    </citation>
    <scope>IDENTIFICATION</scope>
</reference>
<evidence type="ECO:0000256" key="1">
    <source>
        <dbReference type="SAM" id="SignalP"/>
    </source>
</evidence>
<evidence type="ECO:0000313" key="2">
    <source>
        <dbReference type="Ensembl" id="ENSSMRP00000010674.1"/>
    </source>
</evidence>
<feature type="signal peptide" evidence="1">
    <location>
        <begin position="1"/>
        <end position="21"/>
    </location>
</feature>
<name>A0A8D0BGS9_SALMN</name>
<reference evidence="2" key="2">
    <citation type="submission" date="2025-09" db="UniProtKB">
        <authorList>
            <consortium name="Ensembl"/>
        </authorList>
    </citation>
    <scope>IDENTIFICATION</scope>
</reference>
<dbReference type="GO" id="GO:0042834">
    <property type="term" value="F:peptidoglycan binding"/>
    <property type="evidence" value="ECO:0007669"/>
    <property type="project" value="Ensembl"/>
</dbReference>
<protein>
    <submittedName>
        <fullName evidence="2">Joining chain of multimeric IgA and IgM</fullName>
    </submittedName>
</protein>
<evidence type="ECO:0000313" key="3">
    <source>
        <dbReference type="Proteomes" id="UP000694421"/>
    </source>
</evidence>
<dbReference type="Proteomes" id="UP000694421">
    <property type="component" value="Unplaced"/>
</dbReference>
<dbReference type="GO" id="GO:0031210">
    <property type="term" value="F:phosphatidylcholine binding"/>
    <property type="evidence" value="ECO:0007669"/>
    <property type="project" value="Ensembl"/>
</dbReference>
<organism evidence="2 3">
    <name type="scientific">Salvator merianae</name>
    <name type="common">Argentine black and white tegu</name>
    <name type="synonym">Tupinambis merianae</name>
    <dbReference type="NCBI Taxonomy" id="96440"/>
    <lineage>
        <taxon>Eukaryota</taxon>
        <taxon>Metazoa</taxon>
        <taxon>Chordata</taxon>
        <taxon>Craniata</taxon>
        <taxon>Vertebrata</taxon>
        <taxon>Euteleostomi</taxon>
        <taxon>Lepidosauria</taxon>
        <taxon>Squamata</taxon>
        <taxon>Bifurcata</taxon>
        <taxon>Unidentata</taxon>
        <taxon>Episquamata</taxon>
        <taxon>Laterata</taxon>
        <taxon>Teiioidea</taxon>
        <taxon>Teiidae</taxon>
        <taxon>Salvator</taxon>
    </lineage>
</organism>
<dbReference type="GO" id="GO:0003094">
    <property type="term" value="P:glomerular filtration"/>
    <property type="evidence" value="ECO:0007669"/>
    <property type="project" value="Ensembl"/>
</dbReference>
<keyword evidence="1" id="KW-0732">Signal</keyword>
<dbReference type="AlphaFoldDB" id="A0A8D0BGS9"/>
<dbReference type="GO" id="GO:0071756">
    <property type="term" value="C:pentameric IgM immunoglobulin complex"/>
    <property type="evidence" value="ECO:0007669"/>
    <property type="project" value="Ensembl"/>
</dbReference>
<proteinExistence type="predicted"/>
<dbReference type="PANTHER" id="PTHR10070">
    <property type="entry name" value="IMMUNOGLOBULIN J CHAIN"/>
    <property type="match status" value="1"/>
</dbReference>
<dbReference type="PANTHER" id="PTHR10070:SF2">
    <property type="entry name" value="IMMUNOGLOBULIN J CHAIN"/>
    <property type="match status" value="1"/>
</dbReference>